<feature type="transmembrane region" description="Helical" evidence="7">
    <location>
        <begin position="365"/>
        <end position="385"/>
    </location>
</feature>
<evidence type="ECO:0000256" key="2">
    <source>
        <dbReference type="ARBA" id="ARBA00022475"/>
    </source>
</evidence>
<comment type="subunit">
    <text evidence="7">The complex comprises the extracytoplasmic solute receptor protein and the two transmembrane proteins.</text>
</comment>
<feature type="transmembrane region" description="Helical" evidence="7">
    <location>
        <begin position="340"/>
        <end position="359"/>
    </location>
</feature>
<comment type="similarity">
    <text evidence="7">Belongs to the TRAP transporter large permease family.</text>
</comment>
<keyword evidence="4 7" id="KW-0812">Transmembrane</keyword>
<dbReference type="GO" id="GO:0005886">
    <property type="term" value="C:plasma membrane"/>
    <property type="evidence" value="ECO:0007669"/>
    <property type="project" value="UniProtKB-SubCell"/>
</dbReference>
<feature type="transmembrane region" description="Helical" evidence="7">
    <location>
        <begin position="310"/>
        <end position="328"/>
    </location>
</feature>
<dbReference type="NCBIfam" id="TIGR00786">
    <property type="entry name" value="dctM"/>
    <property type="match status" value="1"/>
</dbReference>
<comment type="function">
    <text evidence="7">Part of the tripartite ATP-independent periplasmic (TRAP) transport system.</text>
</comment>
<evidence type="ECO:0000256" key="7">
    <source>
        <dbReference type="RuleBase" id="RU369079"/>
    </source>
</evidence>
<protein>
    <recommendedName>
        <fullName evidence="7">TRAP transporter large permease protein</fullName>
    </recommendedName>
</protein>
<proteinExistence type="inferred from homology"/>
<evidence type="ECO:0000256" key="3">
    <source>
        <dbReference type="ARBA" id="ARBA00022519"/>
    </source>
</evidence>
<dbReference type="GO" id="GO:0022857">
    <property type="term" value="F:transmembrane transporter activity"/>
    <property type="evidence" value="ECO:0007669"/>
    <property type="project" value="UniProtKB-UniRule"/>
</dbReference>
<dbReference type="EMBL" id="JAICBX010000003">
    <property type="protein sequence ID" value="MBW8639053.1"/>
    <property type="molecule type" value="Genomic_DNA"/>
</dbReference>
<keyword evidence="3 7" id="KW-0997">Cell inner membrane</keyword>
<comment type="subcellular location">
    <subcellularLocation>
        <location evidence="1 7">Cell inner membrane</location>
        <topology evidence="1 7">Multi-pass membrane protein</topology>
    </subcellularLocation>
</comment>
<feature type="domain" description="TRAP C4-dicarboxylate transport system permease DctM subunit" evidence="8">
    <location>
        <begin position="7"/>
        <end position="414"/>
    </location>
</feature>
<keyword evidence="5 7" id="KW-1133">Transmembrane helix</keyword>
<keyword evidence="10" id="KW-1185">Reference proteome</keyword>
<accession>A0AAE3D2Y8</accession>
<dbReference type="RefSeq" id="WP_220229766.1">
    <property type="nucleotide sequence ID" value="NZ_JAICBX010000003.1"/>
</dbReference>
<dbReference type="PANTHER" id="PTHR33362">
    <property type="entry name" value="SIALIC ACID TRAP TRANSPORTER PERMEASE PROTEIN SIAT-RELATED"/>
    <property type="match status" value="1"/>
</dbReference>
<feature type="transmembrane region" description="Helical" evidence="7">
    <location>
        <begin position="269"/>
        <end position="290"/>
    </location>
</feature>
<reference evidence="9" key="1">
    <citation type="submission" date="2021-08" db="EMBL/GenBank/DDBJ databases">
        <title>Hoeflea bacterium WL0058 sp. nov., isolated from the sediment.</title>
        <authorList>
            <person name="Wang L."/>
            <person name="Zhang D."/>
        </authorList>
    </citation>
    <scope>NUCLEOTIDE SEQUENCE</scope>
    <source>
        <strain evidence="9">WL0058</strain>
    </source>
</reference>
<evidence type="ECO:0000313" key="10">
    <source>
        <dbReference type="Proteomes" id="UP001196509"/>
    </source>
</evidence>
<feature type="transmembrane region" description="Helical" evidence="7">
    <location>
        <begin position="238"/>
        <end position="257"/>
    </location>
</feature>
<organism evidence="9 10">
    <name type="scientific">Flavimaribacter sediminis</name>
    <dbReference type="NCBI Taxonomy" id="2865987"/>
    <lineage>
        <taxon>Bacteria</taxon>
        <taxon>Pseudomonadati</taxon>
        <taxon>Pseudomonadota</taxon>
        <taxon>Alphaproteobacteria</taxon>
        <taxon>Hyphomicrobiales</taxon>
        <taxon>Rhizobiaceae</taxon>
        <taxon>Flavimaribacter</taxon>
    </lineage>
</organism>
<feature type="transmembrane region" description="Helical" evidence="7">
    <location>
        <begin position="133"/>
        <end position="156"/>
    </location>
</feature>
<evidence type="ECO:0000256" key="4">
    <source>
        <dbReference type="ARBA" id="ARBA00022692"/>
    </source>
</evidence>
<dbReference type="Proteomes" id="UP001196509">
    <property type="component" value="Unassembled WGS sequence"/>
</dbReference>
<evidence type="ECO:0000256" key="6">
    <source>
        <dbReference type="ARBA" id="ARBA00023136"/>
    </source>
</evidence>
<feature type="transmembrane region" description="Helical" evidence="7">
    <location>
        <begin position="93"/>
        <end position="121"/>
    </location>
</feature>
<evidence type="ECO:0000256" key="1">
    <source>
        <dbReference type="ARBA" id="ARBA00004429"/>
    </source>
</evidence>
<dbReference type="PIRSF" id="PIRSF006066">
    <property type="entry name" value="HI0050"/>
    <property type="match status" value="1"/>
</dbReference>
<sequence>MAAIVPVLFFVLLAFGAPIFVVLGLTASLGFSLNGLSLVPFAQKVIDQLNSPMLLSIPFFVMAATYMEKGGIAHALVEMAGAWLGWLRGSLGIVAIVACVIFAAICGSSVATCIAMGTILIPAMTARGYDRPFALGLIGASGTLGILIPPSLPLILYAVIADESVPRLFLAGVVPGLLVALVFAGWVVFRAHRRGLPKGDPLTIDNVVGKTVHALPALSIPLIIAVGIYGGYVTVSEAAAMSAGVALLVSLGYYRTIAMRDVIPVTAQAVGSAAVITIIVAVALAFGHWITESGVPAAMVRVIGDAGLQSWQFLLLINLVMFIMGMFLEVASILLITLPILLPVLPALGIDPIHFAIILTINMEIAMITPPVGLNLFVLTGISGAQISETIRGVSPFVVLLIIMLLLITFVPQLSLWLPTTVYG</sequence>
<keyword evidence="6 7" id="KW-0472">Membrane</keyword>
<feature type="transmembrane region" description="Helical" evidence="7">
    <location>
        <begin position="168"/>
        <end position="191"/>
    </location>
</feature>
<evidence type="ECO:0000256" key="5">
    <source>
        <dbReference type="ARBA" id="ARBA00022989"/>
    </source>
</evidence>
<evidence type="ECO:0000259" key="8">
    <source>
        <dbReference type="Pfam" id="PF06808"/>
    </source>
</evidence>
<dbReference type="PANTHER" id="PTHR33362:SF5">
    <property type="entry name" value="C4-DICARBOXYLATE TRAP TRANSPORTER LARGE PERMEASE PROTEIN DCTM"/>
    <property type="match status" value="1"/>
</dbReference>
<feature type="transmembrane region" description="Helical" evidence="7">
    <location>
        <begin position="212"/>
        <end position="232"/>
    </location>
</feature>
<comment type="caution">
    <text evidence="9">The sequence shown here is derived from an EMBL/GenBank/DDBJ whole genome shotgun (WGS) entry which is preliminary data.</text>
</comment>
<feature type="transmembrane region" description="Helical" evidence="7">
    <location>
        <begin position="7"/>
        <end position="29"/>
    </location>
</feature>
<keyword evidence="2" id="KW-1003">Cell membrane</keyword>
<dbReference type="InterPro" id="IPR004681">
    <property type="entry name" value="TRAP_DctM"/>
</dbReference>
<evidence type="ECO:0000313" key="9">
    <source>
        <dbReference type="EMBL" id="MBW8639053.1"/>
    </source>
</evidence>
<feature type="transmembrane region" description="Helical" evidence="7">
    <location>
        <begin position="397"/>
        <end position="418"/>
    </location>
</feature>
<dbReference type="Pfam" id="PF06808">
    <property type="entry name" value="DctM"/>
    <property type="match status" value="1"/>
</dbReference>
<dbReference type="InterPro" id="IPR010656">
    <property type="entry name" value="DctM"/>
</dbReference>
<dbReference type="AlphaFoldDB" id="A0AAE3D2Y8"/>
<gene>
    <name evidence="9" type="ORF">K1W69_17790</name>
</gene>
<name>A0AAE3D2Y8_9HYPH</name>
<keyword evidence="7" id="KW-0813">Transport</keyword>